<dbReference type="Pfam" id="PF12172">
    <property type="entry name" value="zf-ChsH2"/>
    <property type="match status" value="1"/>
</dbReference>
<evidence type="ECO:0000313" key="3">
    <source>
        <dbReference type="EMBL" id="QRG68765.1"/>
    </source>
</evidence>
<dbReference type="SUPFAM" id="SSF50249">
    <property type="entry name" value="Nucleic acid-binding proteins"/>
    <property type="match status" value="1"/>
</dbReference>
<evidence type="ECO:0000259" key="2">
    <source>
        <dbReference type="Pfam" id="PF12172"/>
    </source>
</evidence>
<evidence type="ECO:0000259" key="1">
    <source>
        <dbReference type="Pfam" id="PF01796"/>
    </source>
</evidence>
<protein>
    <submittedName>
        <fullName evidence="3">Zn-ribbon domain-containing OB-fold protein</fullName>
    </submittedName>
</protein>
<evidence type="ECO:0000313" key="4">
    <source>
        <dbReference type="Proteomes" id="UP000596248"/>
    </source>
</evidence>
<dbReference type="Proteomes" id="UP000596248">
    <property type="component" value="Chromosome"/>
</dbReference>
<sequence>MASQIPKPVVDSDSKPYWDGLNNHELMIQHCDDCSKHIFYPRLLCPHCFSDQISWKQASGQGHIYSYTVVHRAFGPFADQTPYVVAIVELAEGVRMMSRIIGNREDIAIGKPVSVTFERVDDDLTLPYFKLA</sequence>
<keyword evidence="4" id="KW-1185">Reference proteome</keyword>
<dbReference type="InterPro" id="IPR012340">
    <property type="entry name" value="NA-bd_OB-fold"/>
</dbReference>
<dbReference type="EMBL" id="CP069127">
    <property type="protein sequence ID" value="QRG68765.1"/>
    <property type="molecule type" value="Genomic_DNA"/>
</dbReference>
<feature type="domain" description="ChsH2 rubredoxin-like zinc ribbon" evidence="2">
    <location>
        <begin position="18"/>
        <end position="52"/>
    </location>
</feature>
<dbReference type="Pfam" id="PF01796">
    <property type="entry name" value="OB_ChsH2_C"/>
    <property type="match status" value="1"/>
</dbReference>
<dbReference type="Gene3D" id="6.10.30.10">
    <property type="match status" value="1"/>
</dbReference>
<dbReference type="InterPro" id="IPR002878">
    <property type="entry name" value="ChsH2_C"/>
</dbReference>
<dbReference type="RefSeq" id="WP_203355763.1">
    <property type="nucleotide sequence ID" value="NZ_CP069127.1"/>
</dbReference>
<dbReference type="PANTHER" id="PTHR34075">
    <property type="entry name" value="BLR3430 PROTEIN"/>
    <property type="match status" value="1"/>
</dbReference>
<gene>
    <name evidence="3" type="ORF">JNE38_06345</name>
</gene>
<organism evidence="3 4">
    <name type="scientific">Brevibacillus choshinensis</name>
    <dbReference type="NCBI Taxonomy" id="54911"/>
    <lineage>
        <taxon>Bacteria</taxon>
        <taxon>Bacillati</taxon>
        <taxon>Bacillota</taxon>
        <taxon>Bacilli</taxon>
        <taxon>Bacillales</taxon>
        <taxon>Paenibacillaceae</taxon>
        <taxon>Brevibacillus</taxon>
    </lineage>
</organism>
<proteinExistence type="predicted"/>
<accession>A0ABX7FSP7</accession>
<dbReference type="PANTHER" id="PTHR34075:SF5">
    <property type="entry name" value="BLR3430 PROTEIN"/>
    <property type="match status" value="1"/>
</dbReference>
<feature type="domain" description="ChsH2 C-terminal OB-fold" evidence="1">
    <location>
        <begin position="55"/>
        <end position="118"/>
    </location>
</feature>
<dbReference type="InterPro" id="IPR052513">
    <property type="entry name" value="Thioester_dehydratase-like"/>
</dbReference>
<dbReference type="InterPro" id="IPR022002">
    <property type="entry name" value="ChsH2_Znr"/>
</dbReference>
<name>A0ABX7FSP7_BRECH</name>
<reference evidence="3 4" key="1">
    <citation type="submission" date="2021-01" db="EMBL/GenBank/DDBJ databases">
        <title>Identification of strong promoters based on the transcriptome of Brevibacillus choshinensis.</title>
        <authorList>
            <person name="Yao D."/>
            <person name="Zhang K."/>
            <person name="Wu J."/>
        </authorList>
    </citation>
    <scope>NUCLEOTIDE SEQUENCE [LARGE SCALE GENOMIC DNA]</scope>
    <source>
        <strain evidence="3 4">HPD31-SP3</strain>
    </source>
</reference>